<name>A0A975IVN4_9CAUL</name>
<protein>
    <submittedName>
        <fullName evidence="1">Uncharacterized protein</fullName>
    </submittedName>
</protein>
<accession>A0A975IVN4</accession>
<evidence type="ECO:0000313" key="2">
    <source>
        <dbReference type="Proteomes" id="UP000676409"/>
    </source>
</evidence>
<sequence length="73" mass="8145">MSDLLDPSAVEALARELCEAEGWDPDERIDCEPWEAIRPEPNGAGGHACARWEPYAQAARKMIAARADDWDTF</sequence>
<gene>
    <name evidence="1" type="ORF">KCG34_03835</name>
</gene>
<dbReference type="Proteomes" id="UP000676409">
    <property type="component" value="Chromosome"/>
</dbReference>
<dbReference type="AlphaFoldDB" id="A0A975IVN4"/>
<organism evidence="1 2">
    <name type="scientific">Phenylobacterium montanum</name>
    <dbReference type="NCBI Taxonomy" id="2823693"/>
    <lineage>
        <taxon>Bacteria</taxon>
        <taxon>Pseudomonadati</taxon>
        <taxon>Pseudomonadota</taxon>
        <taxon>Alphaproteobacteria</taxon>
        <taxon>Caulobacterales</taxon>
        <taxon>Caulobacteraceae</taxon>
        <taxon>Phenylobacterium</taxon>
    </lineage>
</organism>
<dbReference type="EMBL" id="CP073078">
    <property type="protein sequence ID" value="QUD89028.1"/>
    <property type="molecule type" value="Genomic_DNA"/>
</dbReference>
<dbReference type="KEGG" id="caul:KCG34_03835"/>
<dbReference type="RefSeq" id="WP_211939078.1">
    <property type="nucleotide sequence ID" value="NZ_CP073078.1"/>
</dbReference>
<keyword evidence="2" id="KW-1185">Reference proteome</keyword>
<evidence type="ECO:0000313" key="1">
    <source>
        <dbReference type="EMBL" id="QUD89028.1"/>
    </source>
</evidence>
<proteinExistence type="predicted"/>
<reference evidence="1" key="1">
    <citation type="submission" date="2021-04" db="EMBL/GenBank/DDBJ databases">
        <title>The complete genome sequence of Caulobacter sp. S6.</title>
        <authorList>
            <person name="Tang Y."/>
            <person name="Ouyang W."/>
            <person name="Liu Q."/>
            <person name="Huang B."/>
            <person name="Guo Z."/>
            <person name="Lei P."/>
        </authorList>
    </citation>
    <scope>NUCLEOTIDE SEQUENCE</scope>
    <source>
        <strain evidence="1">S6</strain>
    </source>
</reference>